<reference evidence="2" key="1">
    <citation type="submission" date="2022-12" db="EMBL/GenBank/DDBJ databases">
        <authorList>
            <person name="Krivoruchko A.V."/>
            <person name="Elkin A."/>
        </authorList>
    </citation>
    <scope>NUCLEOTIDE SEQUENCE</scope>
    <source>
        <strain evidence="2">IEGM 249</strain>
    </source>
</reference>
<name>A0AAX3YQX3_RHOOP</name>
<dbReference type="Gene3D" id="3.30.450.20">
    <property type="entry name" value="PAS domain"/>
    <property type="match status" value="1"/>
</dbReference>
<dbReference type="EMBL" id="JAPWIS010000023">
    <property type="protein sequence ID" value="MCZ4588569.1"/>
    <property type="molecule type" value="Genomic_DNA"/>
</dbReference>
<dbReference type="PROSITE" id="PS50112">
    <property type="entry name" value="PAS"/>
    <property type="match status" value="1"/>
</dbReference>
<feature type="domain" description="PAS" evidence="1">
    <location>
        <begin position="22"/>
        <end position="61"/>
    </location>
</feature>
<dbReference type="RefSeq" id="WP_167121167.1">
    <property type="nucleotide sequence ID" value="NZ_CP072193.1"/>
</dbReference>
<evidence type="ECO:0000259" key="1">
    <source>
        <dbReference type="PROSITE" id="PS50112"/>
    </source>
</evidence>
<dbReference type="InterPro" id="IPR035965">
    <property type="entry name" value="PAS-like_dom_sf"/>
</dbReference>
<dbReference type="Proteomes" id="UP001231166">
    <property type="component" value="Chromosome"/>
</dbReference>
<dbReference type="EMBL" id="CP130953">
    <property type="protein sequence ID" value="WLF50498.1"/>
    <property type="molecule type" value="Genomic_DNA"/>
</dbReference>
<sequence length="119" mass="12683">MPLGARPYNRTGFPRRTPALVLLARLPVPVLPLHRDGHVVHVNWAFEDMLGYPHDALSGRSIHDPVPTVSPPVAGCGGSAALGGQGRDPHAPWRFYRAGGDQQVRAGMGGRPGSDRPAL</sequence>
<gene>
    <name evidence="2" type="ORF">O4328_33750</name>
    <name evidence="3" type="ORF">Q5707_16620</name>
</gene>
<dbReference type="CDD" id="cd00130">
    <property type="entry name" value="PAS"/>
    <property type="match status" value="1"/>
</dbReference>
<dbReference type="InterPro" id="IPR000014">
    <property type="entry name" value="PAS"/>
</dbReference>
<keyword evidence="4" id="KW-1185">Reference proteome</keyword>
<accession>A0AAX3YQX3</accession>
<dbReference type="SUPFAM" id="SSF55785">
    <property type="entry name" value="PYP-like sensor domain (PAS domain)"/>
    <property type="match status" value="1"/>
</dbReference>
<dbReference type="Proteomes" id="UP001066327">
    <property type="component" value="Unassembled WGS sequence"/>
</dbReference>
<evidence type="ECO:0000313" key="3">
    <source>
        <dbReference type="EMBL" id="WLF50498.1"/>
    </source>
</evidence>
<dbReference type="Pfam" id="PF08448">
    <property type="entry name" value="PAS_4"/>
    <property type="match status" value="1"/>
</dbReference>
<protein>
    <submittedName>
        <fullName evidence="3">PAS domain-containing protein</fullName>
    </submittedName>
</protein>
<dbReference type="AlphaFoldDB" id="A0AAX3YQX3"/>
<reference evidence="3" key="2">
    <citation type="submission" date="2023-07" db="EMBL/GenBank/DDBJ databases">
        <title>Genomic analysis of Rhodococcus opacus VOC-14 with glycol ethers degradation activity.</title>
        <authorList>
            <person name="Narkevich D.A."/>
            <person name="Hlushen A.M."/>
            <person name="Akhremchuk A.E."/>
            <person name="Sikolenko M.A."/>
            <person name="Valentovich L.N."/>
        </authorList>
    </citation>
    <scope>NUCLEOTIDE SEQUENCE</scope>
    <source>
        <strain evidence="3">VOC-14</strain>
    </source>
</reference>
<evidence type="ECO:0000313" key="2">
    <source>
        <dbReference type="EMBL" id="MCZ4588569.1"/>
    </source>
</evidence>
<dbReference type="NCBIfam" id="TIGR00229">
    <property type="entry name" value="sensory_box"/>
    <property type="match status" value="1"/>
</dbReference>
<organism evidence="3 5">
    <name type="scientific">Rhodococcus opacus</name>
    <name type="common">Nocardia opaca</name>
    <dbReference type="NCBI Taxonomy" id="37919"/>
    <lineage>
        <taxon>Bacteria</taxon>
        <taxon>Bacillati</taxon>
        <taxon>Actinomycetota</taxon>
        <taxon>Actinomycetes</taxon>
        <taxon>Mycobacteriales</taxon>
        <taxon>Nocardiaceae</taxon>
        <taxon>Rhodococcus</taxon>
    </lineage>
</organism>
<proteinExistence type="predicted"/>
<dbReference type="InterPro" id="IPR013656">
    <property type="entry name" value="PAS_4"/>
</dbReference>
<evidence type="ECO:0000313" key="4">
    <source>
        <dbReference type="Proteomes" id="UP001066327"/>
    </source>
</evidence>
<evidence type="ECO:0000313" key="5">
    <source>
        <dbReference type="Proteomes" id="UP001231166"/>
    </source>
</evidence>